<dbReference type="Pfam" id="PF25137">
    <property type="entry name" value="ADH_Fe_C"/>
    <property type="match status" value="1"/>
</dbReference>
<dbReference type="GO" id="GO:0005739">
    <property type="term" value="C:mitochondrion"/>
    <property type="evidence" value="ECO:0007669"/>
    <property type="project" value="UniProtKB-SubCell"/>
</dbReference>
<dbReference type="FunFam" id="1.20.1090.10:FF:000003">
    <property type="entry name" value="Probable hydroxyacid-oxoacid transhydrogenase, mitochondrial"/>
    <property type="match status" value="1"/>
</dbReference>
<sequence length="1118" mass="122556">MHPFCLLLAVASTALAKTATQTSCIVGCKCREDTRTGIVRIHDCDSPLVLTPEALADVSKKTTTLSFKNVEITHIEGDAFKGFEDLEKVIVEDSTIGSIDSSAFDSGLPELGTINFSKVTFAEVPSLASQYLEELIFNDCQLSKVPNLEQLPALDFLNLANNLIKEIDESTFVHVTGLEEVNLSNNSITKLPPYLFAKNEDFNTLNLDDNPLETFVLENCSALELLSLRNCKLTTFDSGATKNLKSLTSLDLSGNQISVLPIDVFEPIPDLNFLNLSNNKLVELDDDIFAENVNLDRIVLDNNPLDHLPKFQANGELFKTYTFSCKNCGLKSIDVFENMRDLITLDLSNNQIQDIDGIFTKMQALKELSLSNNQIRTVGVNSFAANSSLKTLDLSGNPLLPLDPVVFATISYLKKLNISNSNLEQLWTNHNANLPSLEELYAKDNKLTVVTVDDVSVIPKLKLIDLENNPLACTESVDDLIYYLVSKSIYPKDAGESIIKTHEELRSDGDVTYNPTRAWEKLFPAECIIDSLEDTDAYNDLDSTSYEMEYNMDDKTDVDVQESVLDTSGFNLAKASYILSITSVFILTALLVLFVAVVITLLILKRNKSFNMHNGNLPRLKIPLWHTTPGQKKHSGSVYKPLSEELSGPRTPIINRYEFKQTPQVVASNSCKCPAHSNTGAVHVSSVSNALPSKEYAFEMASSTVRYGEGVTREVGMDMANMGARSVCLVTDSTLVKLPPVRAAVDSLARSGVNFEVFDRVRVEPTDESLLEAVAFAKGGNFDAYVAVGGGSVIDTCKAANLYASNPEADFLDYVNAPIGKAKAIERPLKPLIAVPTTSGTGSETTGVTIFDYRALHTKTGISNRALRPILGLIDPLHTLSLPEKVAAYSGFDVFCHALESFTAIPYKERTPCPSNPAARPAYQGQNPISDVWARYALNIISKYFKRAVYQPDDLEARSAMHLASTMAGVGFGNAGVHLCHGLSYPISGNVKSFTPNDYNDDHPIIPHGLSVVMSAPAVFQFTAPACPEKHLEAAEILGIDIRNAKTADAGNILSDVMREYMSVMKIENGLSALGFDKNDIPQLVQGTLPQNRITKMAPREQSEEDLANLFEQSMTVY</sequence>
<dbReference type="Pfam" id="PF13306">
    <property type="entry name" value="LRR_5"/>
    <property type="match status" value="1"/>
</dbReference>
<dbReference type="SMART" id="SM00365">
    <property type="entry name" value="LRR_SD22"/>
    <property type="match status" value="6"/>
</dbReference>
<evidence type="ECO:0000256" key="11">
    <source>
        <dbReference type="ARBA" id="ARBA00049496"/>
    </source>
</evidence>
<gene>
    <name evidence="17" type="ORF">GEV33_005195</name>
</gene>
<dbReference type="AlphaFoldDB" id="A0A8J6LF28"/>
<dbReference type="FunFam" id="3.40.50.1970:FF:000010">
    <property type="entry name" value="Probable hydroxyacid-oxoacid transhydrogenase, mitochondrial"/>
    <property type="match status" value="1"/>
</dbReference>
<dbReference type="InterPro" id="IPR032675">
    <property type="entry name" value="LRR_dom_sf"/>
</dbReference>
<evidence type="ECO:0000256" key="2">
    <source>
        <dbReference type="ARBA" id="ARBA00004173"/>
    </source>
</evidence>
<evidence type="ECO:0000256" key="9">
    <source>
        <dbReference type="ARBA" id="ARBA00023128"/>
    </source>
</evidence>
<keyword evidence="13" id="KW-0812">Transmembrane</keyword>
<dbReference type="Gene3D" id="3.40.50.1970">
    <property type="match status" value="1"/>
</dbReference>
<dbReference type="InterPro" id="IPR001611">
    <property type="entry name" value="Leu-rich_rpt"/>
</dbReference>
<evidence type="ECO:0000313" key="17">
    <source>
        <dbReference type="EMBL" id="KAH0817597.1"/>
    </source>
</evidence>
<dbReference type="GO" id="GO:0046872">
    <property type="term" value="F:metal ion binding"/>
    <property type="evidence" value="ECO:0007669"/>
    <property type="project" value="InterPro"/>
</dbReference>
<dbReference type="InterPro" id="IPR056798">
    <property type="entry name" value="ADH_Fe_C"/>
</dbReference>
<evidence type="ECO:0000256" key="14">
    <source>
        <dbReference type="SAM" id="SignalP"/>
    </source>
</evidence>
<feature type="chain" id="PRO_5035277366" description="Probable hydroxyacid-oxoacid transhydrogenase, mitochondrial" evidence="14">
    <location>
        <begin position="17"/>
        <end position="1118"/>
    </location>
</feature>
<comment type="similarity">
    <text evidence="3">Belongs to the iron-containing alcohol dehydrogenase family. Hydroxyacid-oxoacid transhydrogenase subfamily.</text>
</comment>
<reference evidence="17" key="2">
    <citation type="submission" date="2021-08" db="EMBL/GenBank/DDBJ databases">
        <authorList>
            <person name="Eriksson T."/>
        </authorList>
    </citation>
    <scope>NUCLEOTIDE SEQUENCE</scope>
    <source>
        <strain evidence="17">Stoneville</strain>
        <tissue evidence="17">Whole head</tissue>
    </source>
</reference>
<comment type="function">
    <text evidence="10">Catalyzes the cofactor-independent reversible oxidation of gamma-hydroxybutyrate (GHB) to succinic semialdehyde (SSA) coupled to reduction of 2-ketoglutarate (2-KG) to D-2-hydroxyglutarate (D-2-HG). L-3-hydroxybutyrate (L-3-OHB) is also a substrate for HOT when using 2-KG as hydrogen acceptor, resulting in the formation of D-2-HG.</text>
</comment>
<keyword evidence="8" id="KW-0560">Oxidoreductase</keyword>
<evidence type="ECO:0000259" key="15">
    <source>
        <dbReference type="Pfam" id="PF00465"/>
    </source>
</evidence>
<dbReference type="InterPro" id="IPR042157">
    <property type="entry name" value="HOT"/>
</dbReference>
<evidence type="ECO:0000256" key="7">
    <source>
        <dbReference type="ARBA" id="ARBA00022946"/>
    </source>
</evidence>
<proteinExistence type="inferred from homology"/>
<evidence type="ECO:0000256" key="12">
    <source>
        <dbReference type="ARBA" id="ARBA00070550"/>
    </source>
</evidence>
<evidence type="ECO:0000256" key="8">
    <source>
        <dbReference type="ARBA" id="ARBA00023002"/>
    </source>
</evidence>
<dbReference type="PANTHER" id="PTHR11496:SF83">
    <property type="entry name" value="HYDROXYACID-OXOACID TRANSHYDROGENASE, MITOCHONDRIAL"/>
    <property type="match status" value="1"/>
</dbReference>
<evidence type="ECO:0000256" key="3">
    <source>
        <dbReference type="ARBA" id="ARBA00010005"/>
    </source>
</evidence>
<evidence type="ECO:0000313" key="18">
    <source>
        <dbReference type="Proteomes" id="UP000719412"/>
    </source>
</evidence>
<dbReference type="InterPro" id="IPR003591">
    <property type="entry name" value="Leu-rich_rpt_typical-subtyp"/>
</dbReference>
<feature type="domain" description="Fe-containing alcohol dehydrogenase-like C-terminal" evidence="16">
    <location>
        <begin position="926"/>
        <end position="1115"/>
    </location>
</feature>
<dbReference type="InterPro" id="IPR039697">
    <property type="entry name" value="Alcohol_dehydrogenase_Fe"/>
</dbReference>
<dbReference type="EC" id="1.1.99.24" evidence="4"/>
<keyword evidence="14" id="KW-0732">Signal</keyword>
<dbReference type="SUPFAM" id="SSF56796">
    <property type="entry name" value="Dehydroquinate synthase-like"/>
    <property type="match status" value="1"/>
</dbReference>
<accession>A0A8J6LF28</accession>
<evidence type="ECO:0000256" key="6">
    <source>
        <dbReference type="ARBA" id="ARBA00022737"/>
    </source>
</evidence>
<dbReference type="GO" id="GO:0047988">
    <property type="term" value="F:hydroxyacid-oxoacid transhydrogenase activity"/>
    <property type="evidence" value="ECO:0007669"/>
    <property type="project" value="UniProtKB-EC"/>
</dbReference>
<comment type="subcellular location">
    <subcellularLocation>
        <location evidence="2">Mitochondrion</location>
    </subcellularLocation>
</comment>
<comment type="caution">
    <text evidence="17">The sequence shown here is derived from an EMBL/GenBank/DDBJ whole genome shotgun (WGS) entry which is preliminary data.</text>
</comment>
<dbReference type="GO" id="GO:0004022">
    <property type="term" value="F:alcohol dehydrogenase (NAD+) activity"/>
    <property type="evidence" value="ECO:0007669"/>
    <property type="project" value="InterPro"/>
</dbReference>
<name>A0A8J6LF28_TENMO</name>
<evidence type="ECO:0000256" key="1">
    <source>
        <dbReference type="ARBA" id="ARBA00000813"/>
    </source>
</evidence>
<keyword evidence="13" id="KW-0472">Membrane</keyword>
<keyword evidence="18" id="KW-1185">Reference proteome</keyword>
<dbReference type="InterPro" id="IPR001670">
    <property type="entry name" value="ADH_Fe/GldA"/>
</dbReference>
<feature type="domain" description="Alcohol dehydrogenase iron-type/glycerol dehydrogenase GldA" evidence="15">
    <location>
        <begin position="704"/>
        <end position="876"/>
    </location>
</feature>
<keyword evidence="6" id="KW-0677">Repeat</keyword>
<keyword evidence="7" id="KW-0809">Transit peptide</keyword>
<dbReference type="Gene3D" id="1.20.1090.10">
    <property type="entry name" value="Dehydroquinate synthase-like - alpha domain"/>
    <property type="match status" value="1"/>
</dbReference>
<dbReference type="EMBL" id="JABDTM020019181">
    <property type="protein sequence ID" value="KAH0817597.1"/>
    <property type="molecule type" value="Genomic_DNA"/>
</dbReference>
<protein>
    <recommendedName>
        <fullName evidence="12">Probable hydroxyacid-oxoacid transhydrogenase, mitochondrial</fullName>
        <ecNumber evidence="4">1.1.99.24</ecNumber>
    </recommendedName>
</protein>
<evidence type="ECO:0000256" key="10">
    <source>
        <dbReference type="ARBA" id="ARBA00024921"/>
    </source>
</evidence>
<dbReference type="InterPro" id="IPR026906">
    <property type="entry name" value="LRR_5"/>
</dbReference>
<dbReference type="PROSITE" id="PS51450">
    <property type="entry name" value="LRR"/>
    <property type="match status" value="6"/>
</dbReference>
<keyword evidence="9" id="KW-0496">Mitochondrion</keyword>
<dbReference type="Gene3D" id="3.80.10.10">
    <property type="entry name" value="Ribonuclease Inhibitor"/>
    <property type="match status" value="2"/>
</dbReference>
<evidence type="ECO:0000256" key="13">
    <source>
        <dbReference type="SAM" id="Phobius"/>
    </source>
</evidence>
<dbReference type="Pfam" id="PF00465">
    <property type="entry name" value="Fe-ADH"/>
    <property type="match status" value="1"/>
</dbReference>
<dbReference type="FunFam" id="3.80.10.10:FF:001164">
    <property type="entry name" value="GH01279p"/>
    <property type="match status" value="1"/>
</dbReference>
<evidence type="ECO:0000256" key="5">
    <source>
        <dbReference type="ARBA" id="ARBA00022614"/>
    </source>
</evidence>
<comment type="catalytic activity">
    <reaction evidence="11">
        <text>4-hydroxybutanoate + 2-oxoglutarate = (R)-2-hydroxyglutarate + succinate semialdehyde</text>
        <dbReference type="Rhea" id="RHEA:24734"/>
        <dbReference type="ChEBI" id="CHEBI:15801"/>
        <dbReference type="ChEBI" id="CHEBI:16724"/>
        <dbReference type="ChEBI" id="CHEBI:16810"/>
        <dbReference type="ChEBI" id="CHEBI:57706"/>
        <dbReference type="EC" id="1.1.99.24"/>
    </reaction>
</comment>
<organism evidence="17 18">
    <name type="scientific">Tenebrio molitor</name>
    <name type="common">Yellow mealworm beetle</name>
    <dbReference type="NCBI Taxonomy" id="7067"/>
    <lineage>
        <taxon>Eukaryota</taxon>
        <taxon>Metazoa</taxon>
        <taxon>Ecdysozoa</taxon>
        <taxon>Arthropoda</taxon>
        <taxon>Hexapoda</taxon>
        <taxon>Insecta</taxon>
        <taxon>Pterygota</taxon>
        <taxon>Neoptera</taxon>
        <taxon>Endopterygota</taxon>
        <taxon>Coleoptera</taxon>
        <taxon>Polyphaga</taxon>
        <taxon>Cucujiformia</taxon>
        <taxon>Tenebrionidae</taxon>
        <taxon>Tenebrio</taxon>
    </lineage>
</organism>
<dbReference type="SMART" id="SM00369">
    <property type="entry name" value="LRR_TYP"/>
    <property type="match status" value="9"/>
</dbReference>
<reference evidence="17" key="1">
    <citation type="journal article" date="2020" name="J Insects Food Feed">
        <title>The yellow mealworm (Tenebrio molitor) genome: a resource for the emerging insects as food and feed industry.</title>
        <authorList>
            <person name="Eriksson T."/>
            <person name="Andere A."/>
            <person name="Kelstrup H."/>
            <person name="Emery V."/>
            <person name="Picard C."/>
        </authorList>
    </citation>
    <scope>NUCLEOTIDE SEQUENCE</scope>
    <source>
        <strain evidence="17">Stoneville</strain>
        <tissue evidence="17">Whole head</tissue>
    </source>
</reference>
<dbReference type="CDD" id="cd08190">
    <property type="entry name" value="HOT"/>
    <property type="match status" value="1"/>
</dbReference>
<comment type="catalytic activity">
    <reaction evidence="1">
        <text>(S)-3-hydroxybutanoate + 2-oxoglutarate = (R)-2-hydroxyglutarate + acetoacetate</text>
        <dbReference type="Rhea" id="RHEA:23048"/>
        <dbReference type="ChEBI" id="CHEBI:11047"/>
        <dbReference type="ChEBI" id="CHEBI:13705"/>
        <dbReference type="ChEBI" id="CHEBI:15801"/>
        <dbReference type="ChEBI" id="CHEBI:16810"/>
        <dbReference type="EC" id="1.1.99.24"/>
    </reaction>
</comment>
<evidence type="ECO:0000259" key="16">
    <source>
        <dbReference type="Pfam" id="PF25137"/>
    </source>
</evidence>
<dbReference type="Proteomes" id="UP000719412">
    <property type="component" value="Unassembled WGS sequence"/>
</dbReference>
<feature type="signal peptide" evidence="14">
    <location>
        <begin position="1"/>
        <end position="16"/>
    </location>
</feature>
<dbReference type="Pfam" id="PF13855">
    <property type="entry name" value="LRR_8"/>
    <property type="match status" value="3"/>
</dbReference>
<feature type="transmembrane region" description="Helical" evidence="13">
    <location>
        <begin position="577"/>
        <end position="604"/>
    </location>
</feature>
<dbReference type="PANTHER" id="PTHR11496">
    <property type="entry name" value="ALCOHOL DEHYDROGENASE"/>
    <property type="match status" value="1"/>
</dbReference>
<keyword evidence="5" id="KW-0433">Leucine-rich repeat</keyword>
<evidence type="ECO:0000256" key="4">
    <source>
        <dbReference type="ARBA" id="ARBA00013182"/>
    </source>
</evidence>
<dbReference type="SUPFAM" id="SSF52058">
    <property type="entry name" value="L domain-like"/>
    <property type="match status" value="2"/>
</dbReference>
<keyword evidence="13" id="KW-1133">Transmembrane helix</keyword>